<evidence type="ECO:0000313" key="9">
    <source>
        <dbReference type="EMBL" id="SCX40016.1"/>
    </source>
</evidence>
<keyword evidence="6" id="KW-0472">Membrane</keyword>
<evidence type="ECO:0000256" key="6">
    <source>
        <dbReference type="ARBA" id="ARBA00023136"/>
    </source>
</evidence>
<reference evidence="10" key="1">
    <citation type="submission" date="2016-10" db="EMBL/GenBank/DDBJ databases">
        <authorList>
            <person name="Varghese N."/>
            <person name="Submissions S."/>
        </authorList>
    </citation>
    <scope>NUCLEOTIDE SEQUENCE [LARGE SCALE GENOMIC DNA]</scope>
    <source>
        <strain evidence="10">DSM 45722</strain>
    </source>
</reference>
<evidence type="ECO:0000256" key="1">
    <source>
        <dbReference type="ARBA" id="ARBA00004651"/>
    </source>
</evidence>
<evidence type="ECO:0000313" key="10">
    <source>
        <dbReference type="Proteomes" id="UP000198981"/>
    </source>
</evidence>
<feature type="domain" description="Polysaccharide chain length determinant N-terminal" evidence="8">
    <location>
        <begin position="2"/>
        <end position="74"/>
    </location>
</feature>
<evidence type="ECO:0000256" key="5">
    <source>
        <dbReference type="ARBA" id="ARBA00022989"/>
    </source>
</evidence>
<evidence type="ECO:0000256" key="7">
    <source>
        <dbReference type="SAM" id="MobiDB-lite"/>
    </source>
</evidence>
<evidence type="ECO:0000256" key="4">
    <source>
        <dbReference type="ARBA" id="ARBA00022692"/>
    </source>
</evidence>
<dbReference type="InterPro" id="IPR050445">
    <property type="entry name" value="Bact_polysacc_biosynth/exp"/>
</dbReference>
<feature type="region of interest" description="Disordered" evidence="7">
    <location>
        <begin position="275"/>
        <end position="321"/>
    </location>
</feature>
<comment type="subcellular location">
    <subcellularLocation>
        <location evidence="1">Cell membrane</location>
        <topology evidence="1">Multi-pass membrane protein</topology>
    </subcellularLocation>
</comment>
<dbReference type="OrthoDB" id="9812433at2"/>
<comment type="similarity">
    <text evidence="2">Belongs to the CpsC/CapA family.</text>
</comment>
<dbReference type="STRING" id="1960309.SAMN03159343_0859"/>
<sequence>MELREYVAVVGRRWRWLAVCLLACLLVALSAALLTPRTWTAQTEVFVSSTTENVSPSFLQQRVKSYPDVASSAEVLDPVRDTLGLDMSLAQLRAAVDAENPVDTSQINISVTVDDPRQAADIADAVAEEFSSAVERLETTGSGSSPVTLTVTNPATVPTSPTSPQVSLLVALGLVCGLGTGIAAAVVRDRWDTRVWTPDDVRSAWGATVPDVLSTRGRREPGDRAAQVLARRVERRAQDGPVRVLIVAPNDRATPAVADLTADLTDVLTRRGLLVESTDQPATPAASTPDAEGPASAAPRDAAGDDEQGDAAPASGRRPDVVFSTVAPDAALTTWRAEVSGSDGVVVVCPPGSADRVDVFELGQLLDGVEAVTVGVVFTAPGHRGGPDHTSGSVAPATTPASPPAPARQAATRRPSADDTGWARLTSPTTSPTSPTPAGPTTSEPTAEDRPGAVPARPGRPHGDRPTVTPVRSNRVAGSSRRVPALSRNNRSQVTVRIPPAQDR</sequence>
<dbReference type="PANTHER" id="PTHR32309">
    <property type="entry name" value="TYROSINE-PROTEIN KINASE"/>
    <property type="match status" value="1"/>
</dbReference>
<dbReference type="Pfam" id="PF02706">
    <property type="entry name" value="Wzz"/>
    <property type="match status" value="1"/>
</dbReference>
<evidence type="ECO:0000259" key="8">
    <source>
        <dbReference type="Pfam" id="PF02706"/>
    </source>
</evidence>
<name>A0A1G4XFU7_9ACTN</name>
<keyword evidence="3" id="KW-1003">Cell membrane</keyword>
<evidence type="ECO:0000256" key="2">
    <source>
        <dbReference type="ARBA" id="ARBA00006683"/>
    </source>
</evidence>
<keyword evidence="4" id="KW-0812">Transmembrane</keyword>
<feature type="region of interest" description="Disordered" evidence="7">
    <location>
        <begin position="381"/>
        <end position="504"/>
    </location>
</feature>
<evidence type="ECO:0000256" key="3">
    <source>
        <dbReference type="ARBA" id="ARBA00022475"/>
    </source>
</evidence>
<dbReference type="AlphaFoldDB" id="A0A1G4XFU7"/>
<keyword evidence="5" id="KW-1133">Transmembrane helix</keyword>
<dbReference type="GO" id="GO:0005886">
    <property type="term" value="C:plasma membrane"/>
    <property type="evidence" value="ECO:0007669"/>
    <property type="project" value="UniProtKB-SubCell"/>
</dbReference>
<dbReference type="InterPro" id="IPR003856">
    <property type="entry name" value="LPS_length_determ_N"/>
</dbReference>
<dbReference type="RefSeq" id="WP_133378999.1">
    <property type="nucleotide sequence ID" value="NZ_FMUH01000001.1"/>
</dbReference>
<dbReference type="Proteomes" id="UP000198981">
    <property type="component" value="Unassembled WGS sequence"/>
</dbReference>
<gene>
    <name evidence="9" type="ORF">SAMN03159343_0859</name>
</gene>
<dbReference type="GO" id="GO:0004713">
    <property type="term" value="F:protein tyrosine kinase activity"/>
    <property type="evidence" value="ECO:0007669"/>
    <property type="project" value="TreeGrafter"/>
</dbReference>
<dbReference type="EMBL" id="FMUH01000001">
    <property type="protein sequence ID" value="SCX40016.1"/>
    <property type="molecule type" value="Genomic_DNA"/>
</dbReference>
<dbReference type="PANTHER" id="PTHR32309:SF13">
    <property type="entry name" value="FERRIC ENTEROBACTIN TRANSPORT PROTEIN FEPE"/>
    <property type="match status" value="1"/>
</dbReference>
<proteinExistence type="inferred from homology"/>
<protein>
    <submittedName>
        <fullName evidence="9">Capsular polysaccharide biosynthesis protein</fullName>
    </submittedName>
</protein>
<accession>A0A1G4XFU7</accession>
<organism evidence="9 10">
    <name type="scientific">Klenkia marina</name>
    <dbReference type="NCBI Taxonomy" id="1960309"/>
    <lineage>
        <taxon>Bacteria</taxon>
        <taxon>Bacillati</taxon>
        <taxon>Actinomycetota</taxon>
        <taxon>Actinomycetes</taxon>
        <taxon>Geodermatophilales</taxon>
        <taxon>Geodermatophilaceae</taxon>
        <taxon>Klenkia</taxon>
    </lineage>
</organism>
<keyword evidence="10" id="KW-1185">Reference proteome</keyword>